<evidence type="ECO:0000256" key="2">
    <source>
        <dbReference type="RuleBase" id="RU000461"/>
    </source>
</evidence>
<gene>
    <name evidence="4" type="ORF">SI8410_06007957</name>
</gene>
<keyword evidence="5" id="KW-1185">Reference proteome</keyword>
<dbReference type="Proteomes" id="UP000663760">
    <property type="component" value="Chromosome 6"/>
</dbReference>
<dbReference type="AlphaFoldDB" id="A0A7I8KIM2"/>
<keyword evidence="2" id="KW-0560">Oxidoreductase</keyword>
<keyword evidence="1 2" id="KW-0479">Metal-binding</keyword>
<comment type="cofactor">
    <cofactor evidence="1">
        <name>heme</name>
        <dbReference type="ChEBI" id="CHEBI:30413"/>
    </cofactor>
</comment>
<keyword evidence="3" id="KW-0812">Transmembrane</keyword>
<feature type="transmembrane region" description="Helical" evidence="3">
    <location>
        <begin position="316"/>
        <end position="343"/>
    </location>
</feature>
<dbReference type="GO" id="GO:0004497">
    <property type="term" value="F:monooxygenase activity"/>
    <property type="evidence" value="ECO:0007669"/>
    <property type="project" value="UniProtKB-KW"/>
</dbReference>
<dbReference type="GO" id="GO:0016705">
    <property type="term" value="F:oxidoreductase activity, acting on paired donors, with incorporation or reduction of molecular oxygen"/>
    <property type="evidence" value="ECO:0007669"/>
    <property type="project" value="InterPro"/>
</dbReference>
<keyword evidence="3" id="KW-0472">Membrane</keyword>
<dbReference type="OrthoDB" id="1470350at2759"/>
<comment type="similarity">
    <text evidence="2">Belongs to the cytochrome P450 family.</text>
</comment>
<sequence length="523" mass="58107">MSMGAIVGTLLWPSAACLSALGLLLVVFGIYFYAPYWKVRKVPGPPVGFLVGHLPLLAKSGPDIFRALAEEYGPIYRFQMGRQPLVIVADPELCREVGIKKFKDIMNRSKPSPTSGSPIHEKGLFLSRDSRWSSMRNTIVPCYQPTHLASLVPTMQFFVESATRSLSGEEEVNFSHLSLKMAIDIVGKTAFGFDFGLSREAPSGGGGGSGADEASSFLKQHIYSTDSLKMDLSGSFSTILGLVAPLLQPPFRWLLGKIPWTADYQMRCTTEKLTEVIRQVVEKRSGDGGAELPDVLAAILRARKKSPARELFSSDYLSALAFEHLIAGSATTSFTLSSVVYLVSKHRKVERKLLAEIDAFAALGRSPTADDLSCMFPYLDQVVKEAMRFYTVSPLVARETSQQVQIGGYTLPKGTWVWLALGVLAKDSRNFPQPDEFRPERFDPACSEERRRHPYAHIPFGIGPRMCIGHNLALMEIKLSLIHLYRSFVFELSPSIKDPPEFHYGLVLNFKNGIRVRPVKRWP</sequence>
<protein>
    <submittedName>
        <fullName evidence="4">Uncharacterized protein</fullName>
    </submittedName>
</protein>
<dbReference type="PROSITE" id="PS00086">
    <property type="entry name" value="CYTOCHROME_P450"/>
    <property type="match status" value="1"/>
</dbReference>
<dbReference type="GO" id="GO:0005506">
    <property type="term" value="F:iron ion binding"/>
    <property type="evidence" value="ECO:0007669"/>
    <property type="project" value="InterPro"/>
</dbReference>
<dbReference type="PANTHER" id="PTHR24301:SF2">
    <property type="entry name" value="THROMBOXANE-A SYNTHASE"/>
    <property type="match status" value="1"/>
</dbReference>
<evidence type="ECO:0000313" key="5">
    <source>
        <dbReference type="Proteomes" id="UP000663760"/>
    </source>
</evidence>
<name>A0A7I8KIM2_SPIIN</name>
<organism evidence="4 5">
    <name type="scientific">Spirodela intermedia</name>
    <name type="common">Intermediate duckweed</name>
    <dbReference type="NCBI Taxonomy" id="51605"/>
    <lineage>
        <taxon>Eukaryota</taxon>
        <taxon>Viridiplantae</taxon>
        <taxon>Streptophyta</taxon>
        <taxon>Embryophyta</taxon>
        <taxon>Tracheophyta</taxon>
        <taxon>Spermatophyta</taxon>
        <taxon>Magnoliopsida</taxon>
        <taxon>Liliopsida</taxon>
        <taxon>Araceae</taxon>
        <taxon>Lemnoideae</taxon>
        <taxon>Spirodela</taxon>
    </lineage>
</organism>
<dbReference type="InterPro" id="IPR017972">
    <property type="entry name" value="Cyt_P450_CS"/>
</dbReference>
<dbReference type="SUPFAM" id="SSF48264">
    <property type="entry name" value="Cytochrome P450"/>
    <property type="match status" value="1"/>
</dbReference>
<dbReference type="Pfam" id="PF00067">
    <property type="entry name" value="p450"/>
    <property type="match status" value="1"/>
</dbReference>
<feature type="transmembrane region" description="Helical" evidence="3">
    <location>
        <begin position="12"/>
        <end position="34"/>
    </location>
</feature>
<keyword evidence="1 2" id="KW-0349">Heme</keyword>
<evidence type="ECO:0000256" key="1">
    <source>
        <dbReference type="PIRSR" id="PIRSR602401-1"/>
    </source>
</evidence>
<dbReference type="EMBL" id="LR746269">
    <property type="protein sequence ID" value="CAA7397292.1"/>
    <property type="molecule type" value="Genomic_DNA"/>
</dbReference>
<feature type="transmembrane region" description="Helical" evidence="3">
    <location>
        <begin position="228"/>
        <end position="247"/>
    </location>
</feature>
<proteinExistence type="inferred from homology"/>
<dbReference type="InterPro" id="IPR002401">
    <property type="entry name" value="Cyt_P450_E_grp-I"/>
</dbReference>
<dbReference type="InterPro" id="IPR036396">
    <property type="entry name" value="Cyt_P450_sf"/>
</dbReference>
<feature type="binding site" description="axial binding residue" evidence="1">
    <location>
        <position position="467"/>
    </location>
    <ligand>
        <name>heme</name>
        <dbReference type="ChEBI" id="CHEBI:30413"/>
    </ligand>
    <ligandPart>
        <name>Fe</name>
        <dbReference type="ChEBI" id="CHEBI:18248"/>
    </ligandPart>
</feature>
<keyword evidence="3" id="KW-1133">Transmembrane helix</keyword>
<dbReference type="PRINTS" id="PR00385">
    <property type="entry name" value="P450"/>
</dbReference>
<dbReference type="Gene3D" id="1.10.630.10">
    <property type="entry name" value="Cytochrome P450"/>
    <property type="match status" value="1"/>
</dbReference>
<reference evidence="4" key="1">
    <citation type="submission" date="2020-02" db="EMBL/GenBank/DDBJ databases">
        <authorList>
            <person name="Scholz U."/>
            <person name="Mascher M."/>
            <person name="Fiebig A."/>
        </authorList>
    </citation>
    <scope>NUCLEOTIDE SEQUENCE</scope>
</reference>
<evidence type="ECO:0000256" key="3">
    <source>
        <dbReference type="SAM" id="Phobius"/>
    </source>
</evidence>
<keyword evidence="1 2" id="KW-0408">Iron</keyword>
<evidence type="ECO:0000313" key="4">
    <source>
        <dbReference type="EMBL" id="CAA7397292.1"/>
    </source>
</evidence>
<dbReference type="InterPro" id="IPR001128">
    <property type="entry name" value="Cyt_P450"/>
</dbReference>
<keyword evidence="2" id="KW-0503">Monooxygenase</keyword>
<dbReference type="PRINTS" id="PR00463">
    <property type="entry name" value="EP450I"/>
</dbReference>
<dbReference type="PANTHER" id="PTHR24301">
    <property type="entry name" value="THROMBOXANE-A SYNTHASE"/>
    <property type="match status" value="1"/>
</dbReference>
<accession>A0A7I8KIM2</accession>
<dbReference type="GO" id="GO:0020037">
    <property type="term" value="F:heme binding"/>
    <property type="evidence" value="ECO:0007669"/>
    <property type="project" value="InterPro"/>
</dbReference>